<name>A0ABT7FJD0_9RHOB</name>
<proteinExistence type="predicted"/>
<evidence type="ECO:0000313" key="1">
    <source>
        <dbReference type="EMBL" id="MDK3075242.1"/>
    </source>
</evidence>
<evidence type="ECO:0000313" key="2">
    <source>
        <dbReference type="Proteomes" id="UP001227126"/>
    </source>
</evidence>
<dbReference type="RefSeq" id="WP_284487172.1">
    <property type="nucleotide sequence ID" value="NZ_JASNJE010000032.1"/>
</dbReference>
<keyword evidence="2" id="KW-1185">Reference proteome</keyword>
<dbReference type="EMBL" id="JASNJE010000032">
    <property type="protein sequence ID" value="MDK3075242.1"/>
    <property type="molecule type" value="Genomic_DNA"/>
</dbReference>
<comment type="caution">
    <text evidence="1">The sequence shown here is derived from an EMBL/GenBank/DDBJ whole genome shotgun (WGS) entry which is preliminary data.</text>
</comment>
<accession>A0ABT7FJD0</accession>
<sequence>MAVVVKLKHIDELSGGRKRFRRRWPKDVGKALGEAFMQRPMVAREGAALVAEREALLSEFDATVAKHRRSQEERDRMTPRQLWGEMQGEAERLTRGIVGDVEGALDALAEEAQRNEDPLLYQAIMSPKAEKPAPTLADAFDRYAEYRLDDSQRRDLRNAYAFRTG</sequence>
<gene>
    <name evidence="1" type="ORF">QO034_19320</name>
</gene>
<dbReference type="Proteomes" id="UP001227126">
    <property type="component" value="Unassembled WGS sequence"/>
</dbReference>
<protein>
    <submittedName>
        <fullName evidence="1">Uncharacterized protein</fullName>
    </submittedName>
</protein>
<organism evidence="1 2">
    <name type="scientific">Sedimentitalea xiamensis</name>
    <dbReference type="NCBI Taxonomy" id="3050037"/>
    <lineage>
        <taxon>Bacteria</taxon>
        <taxon>Pseudomonadati</taxon>
        <taxon>Pseudomonadota</taxon>
        <taxon>Alphaproteobacteria</taxon>
        <taxon>Rhodobacterales</taxon>
        <taxon>Paracoccaceae</taxon>
        <taxon>Sedimentitalea</taxon>
    </lineage>
</organism>
<reference evidence="1 2" key="1">
    <citation type="submission" date="2023-05" db="EMBL/GenBank/DDBJ databases">
        <title>Sedimentitalea sp. nov. JM2-8.</title>
        <authorList>
            <person name="Huang J."/>
        </authorList>
    </citation>
    <scope>NUCLEOTIDE SEQUENCE [LARGE SCALE GENOMIC DNA]</scope>
    <source>
        <strain evidence="1 2">JM2-8</strain>
    </source>
</reference>